<dbReference type="GO" id="GO:0005085">
    <property type="term" value="F:guanyl-nucleotide exchange factor activity"/>
    <property type="evidence" value="ECO:0007669"/>
    <property type="project" value="UniProtKB-KW"/>
</dbReference>
<dbReference type="PANTHER" id="PTHR46572">
    <property type="entry name" value="RHO1 GDP-GTP EXCHANGE PROTEIN 1-RELATED"/>
    <property type="match status" value="1"/>
</dbReference>
<sequence length="148" mass="16779">MAMRDTTNVGFEVVDLVPFVSASLPLPTDPVLQFATKEISPVSISRVSDNVFLVCYDEFGFYIDRSGAMTRHELVTRWTLPACGFALHLPYILVFCGIHVEVWDIEPGKLVQKIQSRYRLLNRPNAGDEILSESSGRIMKMVFNRRLV</sequence>
<reference evidence="3" key="1">
    <citation type="submission" date="2023-03" db="EMBL/GenBank/DDBJ databases">
        <title>Massive genome expansion in bonnet fungi (Mycena s.s.) driven by repeated elements and novel gene families across ecological guilds.</title>
        <authorList>
            <consortium name="Lawrence Berkeley National Laboratory"/>
            <person name="Harder C.B."/>
            <person name="Miyauchi S."/>
            <person name="Viragh M."/>
            <person name="Kuo A."/>
            <person name="Thoen E."/>
            <person name="Andreopoulos B."/>
            <person name="Lu D."/>
            <person name="Skrede I."/>
            <person name="Drula E."/>
            <person name="Henrissat B."/>
            <person name="Morin E."/>
            <person name="Kohler A."/>
            <person name="Barry K."/>
            <person name="LaButti K."/>
            <person name="Morin E."/>
            <person name="Salamov A."/>
            <person name="Lipzen A."/>
            <person name="Mereny Z."/>
            <person name="Hegedus B."/>
            <person name="Baldrian P."/>
            <person name="Stursova M."/>
            <person name="Weitz H."/>
            <person name="Taylor A."/>
            <person name="Grigoriev I.V."/>
            <person name="Nagy L.G."/>
            <person name="Martin F."/>
            <person name="Kauserud H."/>
        </authorList>
    </citation>
    <scope>NUCLEOTIDE SEQUENCE</scope>
    <source>
        <strain evidence="3">CBHHK182m</strain>
    </source>
</reference>
<protein>
    <submittedName>
        <fullName evidence="3">CNH domain-containing protein</fullName>
    </submittedName>
</protein>
<dbReference type="PANTHER" id="PTHR46572:SF1">
    <property type="entry name" value="RHO1 GUANINE NUCLEOTIDE EXCHANGE FACTOR TUS1"/>
    <property type="match status" value="1"/>
</dbReference>
<dbReference type="EMBL" id="JARKIB010000058">
    <property type="protein sequence ID" value="KAJ7752684.1"/>
    <property type="molecule type" value="Genomic_DNA"/>
</dbReference>
<dbReference type="AlphaFoldDB" id="A0AAD7IYZ2"/>
<dbReference type="InterPro" id="IPR052233">
    <property type="entry name" value="Rho-type_GEFs"/>
</dbReference>
<name>A0AAD7IYZ2_9AGAR</name>
<keyword evidence="4" id="KW-1185">Reference proteome</keyword>
<feature type="domain" description="CNH" evidence="2">
    <location>
        <begin position="1"/>
        <end position="129"/>
    </location>
</feature>
<dbReference type="Proteomes" id="UP001215598">
    <property type="component" value="Unassembled WGS sequence"/>
</dbReference>
<comment type="caution">
    <text evidence="3">The sequence shown here is derived from an EMBL/GenBank/DDBJ whole genome shotgun (WGS) entry which is preliminary data.</text>
</comment>
<accession>A0AAD7IYZ2</accession>
<evidence type="ECO:0000256" key="1">
    <source>
        <dbReference type="ARBA" id="ARBA00022658"/>
    </source>
</evidence>
<organism evidence="3 4">
    <name type="scientific">Mycena metata</name>
    <dbReference type="NCBI Taxonomy" id="1033252"/>
    <lineage>
        <taxon>Eukaryota</taxon>
        <taxon>Fungi</taxon>
        <taxon>Dikarya</taxon>
        <taxon>Basidiomycota</taxon>
        <taxon>Agaricomycotina</taxon>
        <taxon>Agaricomycetes</taxon>
        <taxon>Agaricomycetidae</taxon>
        <taxon>Agaricales</taxon>
        <taxon>Marasmiineae</taxon>
        <taxon>Mycenaceae</taxon>
        <taxon>Mycena</taxon>
    </lineage>
</organism>
<keyword evidence="1" id="KW-0344">Guanine-nucleotide releasing factor</keyword>
<evidence type="ECO:0000259" key="2">
    <source>
        <dbReference type="PROSITE" id="PS50219"/>
    </source>
</evidence>
<gene>
    <name evidence="3" type="ORF">B0H16DRAFT_1459859</name>
</gene>
<proteinExistence type="predicted"/>
<dbReference type="Pfam" id="PF00780">
    <property type="entry name" value="CNH"/>
    <property type="match status" value="1"/>
</dbReference>
<evidence type="ECO:0000313" key="4">
    <source>
        <dbReference type="Proteomes" id="UP001215598"/>
    </source>
</evidence>
<evidence type="ECO:0000313" key="3">
    <source>
        <dbReference type="EMBL" id="KAJ7752684.1"/>
    </source>
</evidence>
<dbReference type="PROSITE" id="PS50219">
    <property type="entry name" value="CNH"/>
    <property type="match status" value="1"/>
</dbReference>
<dbReference type="InterPro" id="IPR001180">
    <property type="entry name" value="CNH_dom"/>
</dbReference>